<dbReference type="InterPro" id="IPR000340">
    <property type="entry name" value="Dual-sp_phosphatase_cat-dom"/>
</dbReference>
<dbReference type="Proteomes" id="UP001447188">
    <property type="component" value="Unassembled WGS sequence"/>
</dbReference>
<dbReference type="CDD" id="cd14498">
    <property type="entry name" value="DSP"/>
    <property type="match status" value="1"/>
</dbReference>
<accession>A0ABR3GG59</accession>
<evidence type="ECO:0000259" key="7">
    <source>
        <dbReference type="PROSITE" id="PS50056"/>
    </source>
</evidence>
<protein>
    <recommendedName>
        <fullName evidence="2">protein-tyrosine-phosphatase</fullName>
        <ecNumber evidence="2">3.1.3.48</ecNumber>
    </recommendedName>
</protein>
<comment type="similarity">
    <text evidence="1">Belongs to the protein-tyrosine phosphatase family. Non-receptor class dual specificity subfamily.</text>
</comment>
<dbReference type="SMART" id="SM00195">
    <property type="entry name" value="DSPc"/>
    <property type="match status" value="1"/>
</dbReference>
<evidence type="ECO:0000256" key="2">
    <source>
        <dbReference type="ARBA" id="ARBA00013064"/>
    </source>
</evidence>
<dbReference type="PANTHER" id="PTHR45848">
    <property type="entry name" value="DUAL SPECIFICITY PROTEIN PHOSPHATASE 12 FAMILY MEMBER"/>
    <property type="match status" value="1"/>
</dbReference>
<dbReference type="PROSITE" id="PS50056">
    <property type="entry name" value="TYR_PHOSPHATASE_2"/>
    <property type="match status" value="1"/>
</dbReference>
<dbReference type="InterPro" id="IPR016130">
    <property type="entry name" value="Tyr_Pase_AS"/>
</dbReference>
<evidence type="ECO:0000259" key="6">
    <source>
        <dbReference type="PROSITE" id="PS50054"/>
    </source>
</evidence>
<evidence type="ECO:0000256" key="5">
    <source>
        <dbReference type="SAM" id="MobiDB-lite"/>
    </source>
</evidence>
<feature type="domain" description="Tyrosine-protein phosphatase" evidence="6">
    <location>
        <begin position="10"/>
        <end position="162"/>
    </location>
</feature>
<feature type="region of interest" description="Disordered" evidence="5">
    <location>
        <begin position="253"/>
        <end position="298"/>
    </location>
</feature>
<proteinExistence type="inferred from homology"/>
<dbReference type="PROSITE" id="PS00383">
    <property type="entry name" value="TYR_PHOSPHATASE_1"/>
    <property type="match status" value="1"/>
</dbReference>
<dbReference type="InterPro" id="IPR020422">
    <property type="entry name" value="TYR_PHOSPHATASE_DUAL_dom"/>
</dbReference>
<dbReference type="EMBL" id="JBBBZM010000081">
    <property type="protein sequence ID" value="KAL0634941.1"/>
    <property type="molecule type" value="Genomic_DNA"/>
</dbReference>
<name>A0ABR3GG59_9PEZI</name>
<keyword evidence="9" id="KW-1185">Reference proteome</keyword>
<comment type="caution">
    <text evidence="8">The sequence shown here is derived from an EMBL/GenBank/DDBJ whole genome shotgun (WGS) entry which is preliminary data.</text>
</comment>
<gene>
    <name evidence="8" type="ORF">Q9L58_006135</name>
</gene>
<dbReference type="PROSITE" id="PS50054">
    <property type="entry name" value="TYR_PHOSPHATASE_DUAL"/>
    <property type="match status" value="1"/>
</dbReference>
<dbReference type="EC" id="3.1.3.48" evidence="2"/>
<dbReference type="Gene3D" id="3.90.190.10">
    <property type="entry name" value="Protein tyrosine phosphatase superfamily"/>
    <property type="match status" value="1"/>
</dbReference>
<dbReference type="SUPFAM" id="SSF52799">
    <property type="entry name" value="(Phosphotyrosine protein) phosphatases II"/>
    <property type="match status" value="1"/>
</dbReference>
<evidence type="ECO:0000313" key="9">
    <source>
        <dbReference type="Proteomes" id="UP001447188"/>
    </source>
</evidence>
<evidence type="ECO:0000256" key="1">
    <source>
        <dbReference type="ARBA" id="ARBA00008601"/>
    </source>
</evidence>
<dbReference type="InterPro" id="IPR029021">
    <property type="entry name" value="Prot-tyrosine_phosphatase-like"/>
</dbReference>
<dbReference type="Pfam" id="PF00782">
    <property type="entry name" value="DSPc"/>
    <property type="match status" value="1"/>
</dbReference>
<keyword evidence="4" id="KW-0904">Protein phosphatase</keyword>
<dbReference type="InterPro" id="IPR000387">
    <property type="entry name" value="Tyr_Pase_dom"/>
</dbReference>
<evidence type="ECO:0000256" key="3">
    <source>
        <dbReference type="ARBA" id="ARBA00022801"/>
    </source>
</evidence>
<dbReference type="PANTHER" id="PTHR45848:SF4">
    <property type="entry name" value="DUAL SPECIFICITY PROTEIN PHOSPHATASE 12"/>
    <property type="match status" value="1"/>
</dbReference>
<feature type="domain" description="Tyrosine specific protein phosphatases" evidence="7">
    <location>
        <begin position="76"/>
        <end position="141"/>
    </location>
</feature>
<reference evidence="8 9" key="1">
    <citation type="submission" date="2024-02" db="EMBL/GenBank/DDBJ databases">
        <title>Discinaceae phylogenomics.</title>
        <authorList>
            <person name="Dirks A.C."/>
            <person name="James T.Y."/>
        </authorList>
    </citation>
    <scope>NUCLEOTIDE SEQUENCE [LARGE SCALE GENOMIC DNA]</scope>
    <source>
        <strain evidence="8 9">ACD0624</strain>
    </source>
</reference>
<keyword evidence="3" id="KW-0378">Hydrolase</keyword>
<evidence type="ECO:0000256" key="4">
    <source>
        <dbReference type="ARBA" id="ARBA00022912"/>
    </source>
</evidence>
<sequence>MTRPRTPPDQLNEIYPNLYLGDLTAAESPHVLEAYAITHIISLTSHRPKVPKNLGITKKHFRIRDNTASNLLSVLPECIQRLEYILGDSDGGVDDNGRRRRVLVHCRMGMSRSGGAVVAYVMKFAQCPALVALEYVRQMRPIVNPNRAFMAQLELWGACSYDTSFLEDHEKQVVDDKEATGNEVEVEAEDDDDLGEEALLMKALEMSLASADDGDADMDALGEVIFENDDTEEGMETENGVDVVDVPTVLAPLSQLEPSPPKTHPADPEPLQSDPDTAMAEDPGQPESIPLPPSPDRDAKLVCANMQLQLEARRQSLREQRENADEGAEWGQVVMRDGMKRCFEACLKDVDTEFENGVEGVS</sequence>
<organism evidence="8 9">
    <name type="scientific">Discina gigas</name>
    <dbReference type="NCBI Taxonomy" id="1032678"/>
    <lineage>
        <taxon>Eukaryota</taxon>
        <taxon>Fungi</taxon>
        <taxon>Dikarya</taxon>
        <taxon>Ascomycota</taxon>
        <taxon>Pezizomycotina</taxon>
        <taxon>Pezizomycetes</taxon>
        <taxon>Pezizales</taxon>
        <taxon>Discinaceae</taxon>
        <taxon>Discina</taxon>
    </lineage>
</organism>
<evidence type="ECO:0000313" key="8">
    <source>
        <dbReference type="EMBL" id="KAL0634941.1"/>
    </source>
</evidence>